<sequence length="140" mass="15607">MLLLLLLFSEGLVQRGASAEASQVPGPPHPAAEEPLSFRVLQTSSFANGSWASLHGSGWLGELQTHGWDSVLGTIIFLWPWSQGNFSTQELKNLQNLFMLYFHGFTIEVQAFAHEFQFECEFLVPSPYLPEGSSLLPKRL</sequence>
<dbReference type="AlphaFoldDB" id="U6CNU2"/>
<reference evidence="4" key="1">
    <citation type="submission" date="2012-11" db="EMBL/GenBank/DDBJ databases">
        <title>An American mink transcriptome.</title>
        <authorList>
            <person name="Anistoroaei R."/>
            <person name="Christensen K."/>
        </authorList>
    </citation>
    <scope>NUCLEOTIDE SEQUENCE</scope>
    <source>
        <tissue evidence="4">Pool of brain</tissue>
    </source>
</reference>
<feature type="chain" id="PRO_5044739121" evidence="2">
    <location>
        <begin position="20"/>
        <end position="140"/>
    </location>
</feature>
<evidence type="ECO:0000256" key="1">
    <source>
        <dbReference type="ARBA" id="ARBA00023180"/>
    </source>
</evidence>
<evidence type="ECO:0000259" key="3">
    <source>
        <dbReference type="Pfam" id="PF16497"/>
    </source>
</evidence>
<dbReference type="GeneTree" id="ENSGT00950000183439"/>
<dbReference type="InterPro" id="IPR037055">
    <property type="entry name" value="MHC_I-like_Ag-recog_sf"/>
</dbReference>
<organism evidence="4">
    <name type="scientific">Neovison vison</name>
    <name type="common">American mink</name>
    <name type="synonym">Mustela vison</name>
    <dbReference type="NCBI Taxonomy" id="452646"/>
    <lineage>
        <taxon>Eukaryota</taxon>
        <taxon>Metazoa</taxon>
        <taxon>Chordata</taxon>
        <taxon>Craniata</taxon>
        <taxon>Vertebrata</taxon>
        <taxon>Euteleostomi</taxon>
        <taxon>Mammalia</taxon>
        <taxon>Eutheria</taxon>
        <taxon>Laurasiatheria</taxon>
        <taxon>Carnivora</taxon>
        <taxon>Caniformia</taxon>
        <taxon>Musteloidea</taxon>
        <taxon>Mustelidae</taxon>
        <taxon>Mustelinae</taxon>
        <taxon>Neogale</taxon>
    </lineage>
</organism>
<reference evidence="5" key="2">
    <citation type="submission" date="2025-05" db="UniProtKB">
        <authorList>
            <consortium name="Ensembl"/>
        </authorList>
    </citation>
    <scope>IDENTIFICATION</scope>
</reference>
<evidence type="ECO:0000256" key="2">
    <source>
        <dbReference type="SAM" id="SignalP"/>
    </source>
</evidence>
<keyword evidence="2" id="KW-0732">Signal</keyword>
<evidence type="ECO:0000313" key="5">
    <source>
        <dbReference type="Ensembl" id="ENSNVIP00000028230.1"/>
    </source>
</evidence>
<evidence type="ECO:0000313" key="4">
    <source>
        <dbReference type="EMBL" id="CCP72265.1"/>
    </source>
</evidence>
<dbReference type="InterPro" id="IPR011162">
    <property type="entry name" value="MHC_I/II-like_Ag-recog"/>
</dbReference>
<evidence type="ECO:0000313" key="6">
    <source>
        <dbReference type="Proteomes" id="UP000694425"/>
    </source>
</evidence>
<feature type="signal peptide" evidence="2">
    <location>
        <begin position="1"/>
        <end position="19"/>
    </location>
</feature>
<protein>
    <submittedName>
        <fullName evidence="5">CD1e molecule</fullName>
    </submittedName>
    <submittedName>
        <fullName evidence="4">T-cell surface glycoprotein CD1e, membrane-associated</fullName>
    </submittedName>
</protein>
<accession>U6CNU2</accession>
<dbReference type="Ensembl" id="ENSNVIT00000032735.1">
    <property type="protein sequence ID" value="ENSNVIP00000028230.1"/>
    <property type="gene ID" value="ENSNVIG00000021808.1"/>
</dbReference>
<dbReference type="InterPro" id="IPR011161">
    <property type="entry name" value="MHC_I-like_Ag-recog"/>
</dbReference>
<feature type="domain" description="MHC class I-like antigen recognition-like" evidence="3">
    <location>
        <begin position="31"/>
        <end position="120"/>
    </location>
</feature>
<dbReference type="SUPFAM" id="SSF54452">
    <property type="entry name" value="MHC antigen-recognition domain"/>
    <property type="match status" value="1"/>
</dbReference>
<keyword evidence="6" id="KW-1185">Reference proteome</keyword>
<dbReference type="EMBL" id="HAAF01000439">
    <property type="protein sequence ID" value="CCP72265.1"/>
    <property type="molecule type" value="mRNA"/>
</dbReference>
<gene>
    <name evidence="4" type="primary">CD1E</name>
</gene>
<dbReference type="Proteomes" id="UP000694425">
    <property type="component" value="Unplaced"/>
</dbReference>
<dbReference type="Gene3D" id="3.30.500.10">
    <property type="entry name" value="MHC class I-like antigen recognition-like"/>
    <property type="match status" value="1"/>
</dbReference>
<keyword evidence="1" id="KW-0325">Glycoprotein</keyword>
<name>U6CNU2_NEOVI</name>
<dbReference type="Pfam" id="PF16497">
    <property type="entry name" value="MHC_I_3"/>
    <property type="match status" value="1"/>
</dbReference>
<proteinExistence type="evidence at transcript level"/>